<reference evidence="2" key="2">
    <citation type="submission" date="2023-06" db="EMBL/GenBank/DDBJ databases">
        <title>Genome assembly of Pristionchus species.</title>
        <authorList>
            <person name="Yoshida K."/>
            <person name="Sommer R.J."/>
        </authorList>
    </citation>
    <scope>NUCLEOTIDE SEQUENCE</scope>
    <source>
        <strain evidence="2 3">RS5460</strain>
    </source>
</reference>
<evidence type="ECO:0008006" key="4">
    <source>
        <dbReference type="Google" id="ProtNLM"/>
    </source>
</evidence>
<proteinExistence type="predicted"/>
<dbReference type="Proteomes" id="UP001328107">
    <property type="component" value="Unassembled WGS sequence"/>
</dbReference>
<evidence type="ECO:0000313" key="3">
    <source>
        <dbReference type="Proteomes" id="UP001328107"/>
    </source>
</evidence>
<dbReference type="EMBL" id="BTRK01000004">
    <property type="protein sequence ID" value="GMR45428.1"/>
    <property type="molecule type" value="Genomic_DNA"/>
</dbReference>
<evidence type="ECO:0000313" key="1">
    <source>
        <dbReference type="EMBL" id="GMR45428.1"/>
    </source>
</evidence>
<sequence>MTAFILQNLGVHSSAIERAPFLTSSIPSVINPLLTMYFVGPYRRFIERLICRKDMHCKEPRSSMQHDTRIRPVAAMLSLSAPISYPCLVSFTRLHFSHSRLHRNK</sequence>
<gene>
    <name evidence="1" type="ORF">PMAYCL1PPCAC_15623</name>
    <name evidence="2" type="ORF">PMAYCL1PPCAC_15624</name>
</gene>
<keyword evidence="3" id="KW-1185">Reference proteome</keyword>
<protein>
    <recommendedName>
        <fullName evidence="4">G protein-coupled receptor</fullName>
    </recommendedName>
</protein>
<name>A0AAN5CJ97_9BILA</name>
<dbReference type="Pfam" id="PF10317">
    <property type="entry name" value="7TM_GPCR_Srd"/>
    <property type="match status" value="1"/>
</dbReference>
<accession>A0AAN5CJ97</accession>
<organism evidence="2 3">
    <name type="scientific">Pristionchus mayeri</name>
    <dbReference type="NCBI Taxonomy" id="1317129"/>
    <lineage>
        <taxon>Eukaryota</taxon>
        <taxon>Metazoa</taxon>
        <taxon>Ecdysozoa</taxon>
        <taxon>Nematoda</taxon>
        <taxon>Chromadorea</taxon>
        <taxon>Rhabditida</taxon>
        <taxon>Rhabditina</taxon>
        <taxon>Diplogasteromorpha</taxon>
        <taxon>Diplogasteroidea</taxon>
        <taxon>Neodiplogasteridae</taxon>
        <taxon>Pristionchus</taxon>
    </lineage>
</organism>
<comment type="caution">
    <text evidence="2">The sequence shown here is derived from an EMBL/GenBank/DDBJ whole genome shotgun (WGS) entry which is preliminary data.</text>
</comment>
<reference evidence="3" key="1">
    <citation type="submission" date="2022-10" db="EMBL/GenBank/DDBJ databases">
        <title>Genome assembly of Pristionchus species.</title>
        <authorList>
            <person name="Yoshida K."/>
            <person name="Sommer R.J."/>
        </authorList>
    </citation>
    <scope>NUCLEOTIDE SEQUENCE [LARGE SCALE GENOMIC DNA]</scope>
    <source>
        <strain evidence="3">RS5460</strain>
    </source>
</reference>
<dbReference type="AlphaFoldDB" id="A0AAN5CJ97"/>
<dbReference type="EMBL" id="BTRK01000004">
    <property type="protein sequence ID" value="GMR45429.1"/>
    <property type="molecule type" value="Genomic_DNA"/>
</dbReference>
<dbReference type="InterPro" id="IPR019421">
    <property type="entry name" value="7TM_GPCR_serpentine_rcpt_Srd"/>
</dbReference>
<evidence type="ECO:0000313" key="2">
    <source>
        <dbReference type="EMBL" id="GMR45429.1"/>
    </source>
</evidence>
<feature type="non-terminal residue" evidence="2">
    <location>
        <position position="105"/>
    </location>
</feature>